<gene>
    <name evidence="1" type="ORF">M9Y10_014779</name>
</gene>
<dbReference type="EMBL" id="JAPFFF010000002">
    <property type="protein sequence ID" value="KAK8896854.1"/>
    <property type="molecule type" value="Genomic_DNA"/>
</dbReference>
<evidence type="ECO:0000313" key="2">
    <source>
        <dbReference type="Proteomes" id="UP001470230"/>
    </source>
</evidence>
<name>A0ABR2L0J6_9EUKA</name>
<evidence type="ECO:0008006" key="3">
    <source>
        <dbReference type="Google" id="ProtNLM"/>
    </source>
</evidence>
<organism evidence="1 2">
    <name type="scientific">Tritrichomonas musculus</name>
    <dbReference type="NCBI Taxonomy" id="1915356"/>
    <lineage>
        <taxon>Eukaryota</taxon>
        <taxon>Metamonada</taxon>
        <taxon>Parabasalia</taxon>
        <taxon>Tritrichomonadida</taxon>
        <taxon>Tritrichomonadidae</taxon>
        <taxon>Tritrichomonas</taxon>
    </lineage>
</organism>
<protein>
    <recommendedName>
        <fullName evidence="3">DUF3447 domain-containing protein</fullName>
    </recommendedName>
</protein>
<proteinExistence type="predicted"/>
<dbReference type="PANTHER" id="PTHR24159">
    <property type="match status" value="1"/>
</dbReference>
<comment type="caution">
    <text evidence="1">The sequence shown here is derived from an EMBL/GenBank/DDBJ whole genome shotgun (WGS) entry which is preliminary data.</text>
</comment>
<dbReference type="InterPro" id="IPR036770">
    <property type="entry name" value="Ankyrin_rpt-contain_sf"/>
</dbReference>
<sequence>MYIEEDLNEIKMIQNIILNILDDEENLDQSIEVLNQKISMSTLPNNTYKMVSLFQMITHIANEHHRGPNFFWKIEQIVNIFKKEIASFSNSEIFEIFKGNKRVLLYLIKEKLLKIDDMFVETISRQDSSYCQYFAKEIKDFKSNQDLTQLPDNFEENREIGENDSYICKMIREDSVVDFITYINTTNYPLKGYVPHSIFETNSLLTNSTSLIEYAAFYGSIQIFQYLKYQEVPLSKSLVYAIHSNNPEIISICEDDTKDTNLIREAFYESIKCFHTDIFYYFKDKYDSSYFSGNYNEYEQVVIEFNNFEFINIDMVQDENVFCYFCYYNYCWIVEILAQRDDFDMNHTII</sequence>
<accession>A0ABR2L0J6</accession>
<evidence type="ECO:0000313" key="1">
    <source>
        <dbReference type="EMBL" id="KAK8896854.1"/>
    </source>
</evidence>
<reference evidence="1 2" key="1">
    <citation type="submission" date="2024-04" db="EMBL/GenBank/DDBJ databases">
        <title>Tritrichomonas musculus Genome.</title>
        <authorList>
            <person name="Alves-Ferreira E."/>
            <person name="Grigg M."/>
            <person name="Lorenzi H."/>
            <person name="Galac M."/>
        </authorList>
    </citation>
    <scope>NUCLEOTIDE SEQUENCE [LARGE SCALE GENOMIC DNA]</scope>
    <source>
        <strain evidence="1 2">EAF2021</strain>
    </source>
</reference>
<dbReference type="Proteomes" id="UP001470230">
    <property type="component" value="Unassembled WGS sequence"/>
</dbReference>
<dbReference type="PANTHER" id="PTHR24159:SF5">
    <property type="entry name" value="ANK_REP_REGION DOMAIN-CONTAINING PROTEIN"/>
    <property type="match status" value="1"/>
</dbReference>
<keyword evidence="2" id="KW-1185">Reference proteome</keyword>
<dbReference type="SUPFAM" id="SSF48403">
    <property type="entry name" value="Ankyrin repeat"/>
    <property type="match status" value="1"/>
</dbReference>